<organism evidence="1 2">
    <name type="scientific">Gossypium arboreum</name>
    <name type="common">Tree cotton</name>
    <name type="synonym">Gossypium nanking</name>
    <dbReference type="NCBI Taxonomy" id="29729"/>
    <lineage>
        <taxon>Eukaryota</taxon>
        <taxon>Viridiplantae</taxon>
        <taxon>Streptophyta</taxon>
        <taxon>Embryophyta</taxon>
        <taxon>Tracheophyta</taxon>
        <taxon>Spermatophyta</taxon>
        <taxon>Magnoliopsida</taxon>
        <taxon>eudicotyledons</taxon>
        <taxon>Gunneridae</taxon>
        <taxon>Pentapetalae</taxon>
        <taxon>rosids</taxon>
        <taxon>malvids</taxon>
        <taxon>Malvales</taxon>
        <taxon>Malvaceae</taxon>
        <taxon>Malvoideae</taxon>
        <taxon>Gossypium</taxon>
    </lineage>
</organism>
<evidence type="ECO:0000313" key="2">
    <source>
        <dbReference type="Proteomes" id="UP001358586"/>
    </source>
</evidence>
<accession>A0ABR0N749</accession>
<name>A0ABR0N749_GOSAR</name>
<comment type="caution">
    <text evidence="1">The sequence shown here is derived from an EMBL/GenBank/DDBJ whole genome shotgun (WGS) entry which is preliminary data.</text>
</comment>
<dbReference type="EMBL" id="JARKNE010000011">
    <property type="protein sequence ID" value="KAK5786122.1"/>
    <property type="molecule type" value="Genomic_DNA"/>
</dbReference>
<protein>
    <submittedName>
        <fullName evidence="1">Uncharacterized protein</fullName>
    </submittedName>
</protein>
<dbReference type="Proteomes" id="UP001358586">
    <property type="component" value="Chromosome 11"/>
</dbReference>
<reference evidence="1 2" key="1">
    <citation type="submission" date="2023-03" db="EMBL/GenBank/DDBJ databases">
        <title>WGS of Gossypium arboreum.</title>
        <authorList>
            <person name="Yu D."/>
        </authorList>
    </citation>
    <scope>NUCLEOTIDE SEQUENCE [LARGE SCALE GENOMIC DNA]</scope>
    <source>
        <tissue evidence="1">Leaf</tissue>
    </source>
</reference>
<sequence length="148" mass="17078">MFWWAKENYGYLKKNKNENIEDGSTKKVYLKEQCVDLSVVMAVDLVLINGILQQVEYKYIPRICFARGLYEHVKEICSNMEPCLMENDGVPPTSGKSLMVDAVMVDNDRVEETCAYRLWVLVERKPRHNSRDSHINVTANQGDMIVDS</sequence>
<keyword evidence="2" id="KW-1185">Reference proteome</keyword>
<proteinExistence type="predicted"/>
<evidence type="ECO:0000313" key="1">
    <source>
        <dbReference type="EMBL" id="KAK5786122.1"/>
    </source>
</evidence>
<gene>
    <name evidence="1" type="ORF">PVK06_040750</name>
</gene>